<evidence type="ECO:0000259" key="2">
    <source>
        <dbReference type="Pfam" id="PF10260"/>
    </source>
</evidence>
<gene>
    <name evidence="3" type="ORF">SELMODRAFT_451438</name>
</gene>
<keyword evidence="1" id="KW-1133">Transmembrane helix</keyword>
<dbReference type="SUPFAM" id="SSF54236">
    <property type="entry name" value="Ubiquitin-like"/>
    <property type="match status" value="1"/>
</dbReference>
<dbReference type="eggNOG" id="KOG3249">
    <property type="taxonomic scope" value="Eukaryota"/>
</dbReference>
<dbReference type="Gramene" id="EFJ05225">
    <property type="protein sequence ID" value="EFJ05225"/>
    <property type="gene ID" value="SELMODRAFT_451438"/>
</dbReference>
<reference evidence="3 4" key="1">
    <citation type="journal article" date="2011" name="Science">
        <title>The Selaginella genome identifies genetic changes associated with the evolution of vascular plants.</title>
        <authorList>
            <person name="Banks J.A."/>
            <person name="Nishiyama T."/>
            <person name="Hasebe M."/>
            <person name="Bowman J.L."/>
            <person name="Gribskov M."/>
            <person name="dePamphilis C."/>
            <person name="Albert V.A."/>
            <person name="Aono N."/>
            <person name="Aoyama T."/>
            <person name="Ambrose B.A."/>
            <person name="Ashton N.W."/>
            <person name="Axtell M.J."/>
            <person name="Barker E."/>
            <person name="Barker M.S."/>
            <person name="Bennetzen J.L."/>
            <person name="Bonawitz N.D."/>
            <person name="Chapple C."/>
            <person name="Cheng C."/>
            <person name="Correa L.G."/>
            <person name="Dacre M."/>
            <person name="DeBarry J."/>
            <person name="Dreyer I."/>
            <person name="Elias M."/>
            <person name="Engstrom E.M."/>
            <person name="Estelle M."/>
            <person name="Feng L."/>
            <person name="Finet C."/>
            <person name="Floyd S.K."/>
            <person name="Frommer W.B."/>
            <person name="Fujita T."/>
            <person name="Gramzow L."/>
            <person name="Gutensohn M."/>
            <person name="Harholt J."/>
            <person name="Hattori M."/>
            <person name="Heyl A."/>
            <person name="Hirai T."/>
            <person name="Hiwatashi Y."/>
            <person name="Ishikawa M."/>
            <person name="Iwata M."/>
            <person name="Karol K.G."/>
            <person name="Koehler B."/>
            <person name="Kolukisaoglu U."/>
            <person name="Kubo M."/>
            <person name="Kurata T."/>
            <person name="Lalonde S."/>
            <person name="Li K."/>
            <person name="Li Y."/>
            <person name="Litt A."/>
            <person name="Lyons E."/>
            <person name="Manning G."/>
            <person name="Maruyama T."/>
            <person name="Michael T.P."/>
            <person name="Mikami K."/>
            <person name="Miyazaki S."/>
            <person name="Morinaga S."/>
            <person name="Murata T."/>
            <person name="Mueller-Roeber B."/>
            <person name="Nelson D.R."/>
            <person name="Obara M."/>
            <person name="Oguri Y."/>
            <person name="Olmstead R.G."/>
            <person name="Onodera N."/>
            <person name="Petersen B.L."/>
            <person name="Pils B."/>
            <person name="Prigge M."/>
            <person name="Rensing S.A."/>
            <person name="Riano-Pachon D.M."/>
            <person name="Roberts A.W."/>
            <person name="Sato Y."/>
            <person name="Scheller H.V."/>
            <person name="Schulz B."/>
            <person name="Schulz C."/>
            <person name="Shakirov E.V."/>
            <person name="Shibagaki N."/>
            <person name="Shinohara N."/>
            <person name="Shippen D.E."/>
            <person name="Soerensen I."/>
            <person name="Sotooka R."/>
            <person name="Sugimoto N."/>
            <person name="Sugita M."/>
            <person name="Sumikawa N."/>
            <person name="Tanurdzic M."/>
            <person name="Theissen G."/>
            <person name="Ulvskov P."/>
            <person name="Wakazuki S."/>
            <person name="Weng J.K."/>
            <person name="Willats W.W."/>
            <person name="Wipf D."/>
            <person name="Wolf P.G."/>
            <person name="Yang L."/>
            <person name="Zimmer A.D."/>
            <person name="Zhu Q."/>
            <person name="Mitros T."/>
            <person name="Hellsten U."/>
            <person name="Loque D."/>
            <person name="Otillar R."/>
            <person name="Salamov A."/>
            <person name="Schmutz J."/>
            <person name="Shapiro H."/>
            <person name="Lindquist E."/>
            <person name="Lucas S."/>
            <person name="Rokhsar D."/>
            <person name="Grigoriev I.V."/>
        </authorList>
    </citation>
    <scope>NUCLEOTIDE SEQUENCE [LARGE SCALE GENOMIC DNA]</scope>
</reference>
<evidence type="ECO:0000313" key="3">
    <source>
        <dbReference type="EMBL" id="EFJ05225.1"/>
    </source>
</evidence>
<dbReference type="Proteomes" id="UP000001514">
    <property type="component" value="Unassembled WGS sequence"/>
</dbReference>
<dbReference type="EMBL" id="GL377733">
    <property type="protein sequence ID" value="EFJ05225.1"/>
    <property type="molecule type" value="Genomic_DNA"/>
</dbReference>
<organism evidence="4">
    <name type="scientific">Selaginella moellendorffii</name>
    <name type="common">Spikemoss</name>
    <dbReference type="NCBI Taxonomy" id="88036"/>
    <lineage>
        <taxon>Eukaryota</taxon>
        <taxon>Viridiplantae</taxon>
        <taxon>Streptophyta</taxon>
        <taxon>Embryophyta</taxon>
        <taxon>Tracheophyta</taxon>
        <taxon>Lycopodiopsida</taxon>
        <taxon>Selaginellales</taxon>
        <taxon>Selaginellaceae</taxon>
        <taxon>Selaginella</taxon>
    </lineage>
</organism>
<keyword evidence="1" id="KW-0812">Transmembrane</keyword>
<dbReference type="InterPro" id="IPR029071">
    <property type="entry name" value="Ubiquitin-like_domsf"/>
</dbReference>
<protein>
    <recommendedName>
        <fullName evidence="2">SAYSvFN domain-containing protein</fullName>
    </recommendedName>
</protein>
<sequence>MVPLELKVAGFARRRRVIQVEPLCEIGVLRRLVSQELGLVEDSQVNRLKLVFRGKALGAADDYSTVDIRAGDSLLVLLPPKAPSVHSQSKNEDEDDDLRFKLPATASPLERRLVQFLKHKLKFPDFVLMIIFSFGFRRWMMVLLWLIVAGYAISWDLGHLYIIATIFCLIVWNLGKRQEGDISAYSIFNDDFHEIPGTFNAERLDRHLRAGMY</sequence>
<keyword evidence="1" id="KW-0472">Membrane</keyword>
<dbReference type="PANTHER" id="PTHR13527">
    <property type="entry name" value="SAYSVFN DOMAIN-CONTAINING PROTEIN 1"/>
    <property type="match status" value="1"/>
</dbReference>
<accession>D8TDQ4</accession>
<feature type="domain" description="SAYSvFN" evidence="2">
    <location>
        <begin position="141"/>
        <end position="208"/>
    </location>
</feature>
<dbReference type="InParanoid" id="D8TDQ4"/>
<proteinExistence type="predicted"/>
<name>D8TDQ4_SELML</name>
<dbReference type="STRING" id="88036.D8TDQ4"/>
<dbReference type="PANTHER" id="PTHR13527:SF0">
    <property type="entry name" value="SAYSVFN DOMAIN-CONTAINING PROTEIN 1"/>
    <property type="match status" value="1"/>
</dbReference>
<keyword evidence="4" id="KW-1185">Reference proteome</keyword>
<dbReference type="InterPro" id="IPR019387">
    <property type="entry name" value="SAYSvFN_dom"/>
</dbReference>
<feature type="transmembrane region" description="Helical" evidence="1">
    <location>
        <begin position="126"/>
        <end position="152"/>
    </location>
</feature>
<dbReference type="FunCoup" id="D8TDQ4">
    <property type="interactions" value="1285"/>
</dbReference>
<dbReference type="KEGG" id="smo:SELMODRAFT_451438"/>
<dbReference type="OrthoDB" id="71310at2759"/>
<dbReference type="Pfam" id="PF10260">
    <property type="entry name" value="SAYSvFN"/>
    <property type="match status" value="1"/>
</dbReference>
<dbReference type="InterPro" id="IPR039159">
    <property type="entry name" value="SAYSD1"/>
</dbReference>
<dbReference type="OMA" id="GHEVHAN"/>
<evidence type="ECO:0000256" key="1">
    <source>
        <dbReference type="SAM" id="Phobius"/>
    </source>
</evidence>
<dbReference type="HOGENOM" id="CLU_076210_0_0_1"/>
<evidence type="ECO:0000313" key="4">
    <source>
        <dbReference type="Proteomes" id="UP000001514"/>
    </source>
</evidence>
<feature type="transmembrane region" description="Helical" evidence="1">
    <location>
        <begin position="158"/>
        <end position="175"/>
    </location>
</feature>
<dbReference type="AlphaFoldDB" id="D8TDQ4"/>